<name>A0ACC1Q7S0_9APHY</name>
<comment type="caution">
    <text evidence="1">The sequence shown here is derived from an EMBL/GenBank/DDBJ whole genome shotgun (WGS) entry which is preliminary data.</text>
</comment>
<reference evidence="1" key="1">
    <citation type="submission" date="2022-08" db="EMBL/GenBank/DDBJ databases">
        <title>Genome Sequence of Pycnoporus sanguineus.</title>
        <authorList>
            <person name="Buettner E."/>
        </authorList>
    </citation>
    <scope>NUCLEOTIDE SEQUENCE</scope>
    <source>
        <strain evidence="1">CG-C14</strain>
    </source>
</reference>
<proteinExistence type="predicted"/>
<organism evidence="1 2">
    <name type="scientific">Trametes sanguinea</name>
    <dbReference type="NCBI Taxonomy" id="158606"/>
    <lineage>
        <taxon>Eukaryota</taxon>
        <taxon>Fungi</taxon>
        <taxon>Dikarya</taxon>
        <taxon>Basidiomycota</taxon>
        <taxon>Agaricomycotina</taxon>
        <taxon>Agaricomycetes</taxon>
        <taxon>Polyporales</taxon>
        <taxon>Polyporaceae</taxon>
        <taxon>Trametes</taxon>
    </lineage>
</organism>
<accession>A0ACC1Q7S0</accession>
<dbReference type="Proteomes" id="UP001144978">
    <property type="component" value="Unassembled WGS sequence"/>
</dbReference>
<evidence type="ECO:0000313" key="1">
    <source>
        <dbReference type="EMBL" id="KAJ3013450.1"/>
    </source>
</evidence>
<dbReference type="EMBL" id="JANSHE010000269">
    <property type="protein sequence ID" value="KAJ3013450.1"/>
    <property type="molecule type" value="Genomic_DNA"/>
</dbReference>
<protein>
    <submittedName>
        <fullName evidence="1">Uncharacterized protein</fullName>
    </submittedName>
</protein>
<gene>
    <name evidence="1" type="ORF">NUW54_g1590</name>
</gene>
<keyword evidence="2" id="KW-1185">Reference proteome</keyword>
<sequence length="184" mass="20696">MKDIEKVAITDPATLNRLLLQQDNKLKEKIIHEKEEDWKRRGGKIKEQPGQRGEIKTDMEVLKEILQKRAATGRQAEDAEMVDDSEDEDYRPDDGSEHEGSQHSEAADEDAEPSPGRGDLGDGEEGDIPPGAQVIQVTEEERAAIERLEALGFPRHVVIEAYFACDKNEEMAANYLFDSNFEDS</sequence>
<evidence type="ECO:0000313" key="2">
    <source>
        <dbReference type="Proteomes" id="UP001144978"/>
    </source>
</evidence>